<dbReference type="Proteomes" id="UP001501509">
    <property type="component" value="Unassembled WGS sequence"/>
</dbReference>
<dbReference type="GO" id="GO:0016301">
    <property type="term" value="F:kinase activity"/>
    <property type="evidence" value="ECO:0007669"/>
    <property type="project" value="UniProtKB-KW"/>
</dbReference>
<dbReference type="InterPro" id="IPR003594">
    <property type="entry name" value="HATPase_dom"/>
</dbReference>
<dbReference type="NCBIfam" id="NF041045">
    <property type="entry name" value="RsbA_anti_sig"/>
    <property type="match status" value="1"/>
</dbReference>
<dbReference type="CDD" id="cd16936">
    <property type="entry name" value="HATPase_RsbW-like"/>
    <property type="match status" value="1"/>
</dbReference>
<feature type="domain" description="Histidine kinase/HSP90-like ATPase" evidence="2">
    <location>
        <begin position="199"/>
        <end position="311"/>
    </location>
</feature>
<keyword evidence="1" id="KW-0723">Serine/threonine-protein kinase</keyword>
<dbReference type="SUPFAM" id="SSF55874">
    <property type="entry name" value="ATPase domain of HSP90 chaperone/DNA topoisomerase II/histidine kinase"/>
    <property type="match status" value="1"/>
</dbReference>
<feature type="domain" description="MEDS" evidence="3">
    <location>
        <begin position="16"/>
        <end position="159"/>
    </location>
</feature>
<dbReference type="InterPro" id="IPR036890">
    <property type="entry name" value="HATPase_C_sf"/>
</dbReference>
<comment type="caution">
    <text evidence="4">The sequence shown here is derived from an EMBL/GenBank/DDBJ whole genome shotgun (WGS) entry which is preliminary data.</text>
</comment>
<dbReference type="Pfam" id="PF14417">
    <property type="entry name" value="MEDS"/>
    <property type="match status" value="1"/>
</dbReference>
<keyword evidence="4" id="KW-0808">Transferase</keyword>
<sequence>MTTRSSGPAAAEPFHHPALFYRGSAEYLAGTVSFLREGLDAGEPVAAAVPEPNLGLLRAGLGASAGRVRLLDMGRAGRNPGRIIPGVLRAFADAHPGRRVRIIGEPIWADRSDLEYPACLQHEALINLAFAGRAVTILCPYDADALRPKVLADAAATHPMLADVHGERASDRYAAAEVIEGCNVPLPEPDVPAAVLAYDNTSLAKARVLAVEQAERAGLRHDRVLDVELAVNELTGNTLRHGGGRGTLRVWAEGPHLVCEVHDGGHIDDPLAGRRPVAPTVTGSRGLLLVNQLADLTRMHTRPDGTTIRIYFTR</sequence>
<dbReference type="InterPro" id="IPR025847">
    <property type="entry name" value="MEDS_domain"/>
</dbReference>
<keyword evidence="4" id="KW-0418">Kinase</keyword>
<name>A0ABN3QZR8_9ACTN</name>
<evidence type="ECO:0000259" key="2">
    <source>
        <dbReference type="Pfam" id="PF13581"/>
    </source>
</evidence>
<organism evidence="4 5">
    <name type="scientific">Actinomadura fulvescens</name>
    <dbReference type="NCBI Taxonomy" id="46160"/>
    <lineage>
        <taxon>Bacteria</taxon>
        <taxon>Bacillati</taxon>
        <taxon>Actinomycetota</taxon>
        <taxon>Actinomycetes</taxon>
        <taxon>Streptosporangiales</taxon>
        <taxon>Thermomonosporaceae</taxon>
        <taxon>Actinomadura</taxon>
    </lineage>
</organism>
<gene>
    <name evidence="4" type="ORF">GCM10010411_94980</name>
</gene>
<dbReference type="PANTHER" id="PTHR35526">
    <property type="entry name" value="ANTI-SIGMA-F FACTOR RSBW-RELATED"/>
    <property type="match status" value="1"/>
</dbReference>
<dbReference type="PANTHER" id="PTHR35526:SF3">
    <property type="entry name" value="ANTI-SIGMA-F FACTOR RSBW"/>
    <property type="match status" value="1"/>
</dbReference>
<evidence type="ECO:0000313" key="4">
    <source>
        <dbReference type="EMBL" id="GAA2639700.1"/>
    </source>
</evidence>
<protein>
    <submittedName>
        <fullName evidence="4">Sensor histidine kinase</fullName>
    </submittedName>
</protein>
<dbReference type="Gene3D" id="3.30.565.10">
    <property type="entry name" value="Histidine kinase-like ATPase, C-terminal domain"/>
    <property type="match status" value="1"/>
</dbReference>
<evidence type="ECO:0000313" key="5">
    <source>
        <dbReference type="Proteomes" id="UP001501509"/>
    </source>
</evidence>
<evidence type="ECO:0000256" key="1">
    <source>
        <dbReference type="ARBA" id="ARBA00022527"/>
    </source>
</evidence>
<proteinExistence type="predicted"/>
<reference evidence="4 5" key="1">
    <citation type="journal article" date="2019" name="Int. J. Syst. Evol. Microbiol.">
        <title>The Global Catalogue of Microorganisms (GCM) 10K type strain sequencing project: providing services to taxonomists for standard genome sequencing and annotation.</title>
        <authorList>
            <consortium name="The Broad Institute Genomics Platform"/>
            <consortium name="The Broad Institute Genome Sequencing Center for Infectious Disease"/>
            <person name="Wu L."/>
            <person name="Ma J."/>
        </authorList>
    </citation>
    <scope>NUCLEOTIDE SEQUENCE [LARGE SCALE GENOMIC DNA]</scope>
    <source>
        <strain evidence="4 5">JCM 6833</strain>
    </source>
</reference>
<dbReference type="InterPro" id="IPR050267">
    <property type="entry name" value="Anti-sigma-factor_SerPK"/>
</dbReference>
<dbReference type="Pfam" id="PF13581">
    <property type="entry name" value="HATPase_c_2"/>
    <property type="match status" value="1"/>
</dbReference>
<dbReference type="RefSeq" id="WP_344549395.1">
    <property type="nucleotide sequence ID" value="NZ_BAAATD010000030.1"/>
</dbReference>
<dbReference type="InterPro" id="IPR047718">
    <property type="entry name" value="RsbA-like_anti_sig"/>
</dbReference>
<dbReference type="EMBL" id="BAAATD010000030">
    <property type="protein sequence ID" value="GAA2639700.1"/>
    <property type="molecule type" value="Genomic_DNA"/>
</dbReference>
<accession>A0ABN3QZR8</accession>
<evidence type="ECO:0000259" key="3">
    <source>
        <dbReference type="Pfam" id="PF14417"/>
    </source>
</evidence>
<keyword evidence="5" id="KW-1185">Reference proteome</keyword>